<feature type="transmembrane region" description="Helical" evidence="8">
    <location>
        <begin position="213"/>
        <end position="233"/>
    </location>
</feature>
<feature type="region of interest" description="Disordered" evidence="7">
    <location>
        <begin position="548"/>
        <end position="585"/>
    </location>
</feature>
<dbReference type="Proteomes" id="UP000075886">
    <property type="component" value="Unassembled WGS sequence"/>
</dbReference>
<name>A0A182QTS6_9DIPT</name>
<keyword evidence="11" id="KW-1185">Reference proteome</keyword>
<dbReference type="SUPFAM" id="SSF103473">
    <property type="entry name" value="MFS general substrate transporter"/>
    <property type="match status" value="1"/>
</dbReference>
<dbReference type="VEuPathDB" id="VectorBase:AFAF016702"/>
<evidence type="ECO:0000256" key="2">
    <source>
        <dbReference type="ARBA" id="ARBA00022448"/>
    </source>
</evidence>
<evidence type="ECO:0000256" key="6">
    <source>
        <dbReference type="ARBA" id="ARBA00024338"/>
    </source>
</evidence>
<dbReference type="InterPro" id="IPR036259">
    <property type="entry name" value="MFS_trans_sf"/>
</dbReference>
<organism evidence="10 11">
    <name type="scientific">Anopheles farauti</name>
    <dbReference type="NCBI Taxonomy" id="69004"/>
    <lineage>
        <taxon>Eukaryota</taxon>
        <taxon>Metazoa</taxon>
        <taxon>Ecdysozoa</taxon>
        <taxon>Arthropoda</taxon>
        <taxon>Hexapoda</taxon>
        <taxon>Insecta</taxon>
        <taxon>Pterygota</taxon>
        <taxon>Neoptera</taxon>
        <taxon>Endopterygota</taxon>
        <taxon>Diptera</taxon>
        <taxon>Nematocera</taxon>
        <taxon>Culicoidea</taxon>
        <taxon>Culicidae</taxon>
        <taxon>Anophelinae</taxon>
        <taxon>Anopheles</taxon>
    </lineage>
</organism>
<evidence type="ECO:0000313" key="11">
    <source>
        <dbReference type="Proteomes" id="UP000075886"/>
    </source>
</evidence>
<dbReference type="AlphaFoldDB" id="A0A182QTS6"/>
<dbReference type="Pfam" id="PF07690">
    <property type="entry name" value="MFS_1"/>
    <property type="match status" value="1"/>
</dbReference>
<dbReference type="Gene3D" id="1.20.1250.20">
    <property type="entry name" value="MFS general substrate transporter like domains"/>
    <property type="match status" value="1"/>
</dbReference>
<evidence type="ECO:0000259" key="9">
    <source>
        <dbReference type="PROSITE" id="PS50850"/>
    </source>
</evidence>
<dbReference type="GO" id="GO:0022857">
    <property type="term" value="F:transmembrane transporter activity"/>
    <property type="evidence" value="ECO:0007669"/>
    <property type="project" value="InterPro"/>
</dbReference>
<feature type="transmembrane region" description="Helical" evidence="8">
    <location>
        <begin position="131"/>
        <end position="150"/>
    </location>
</feature>
<keyword evidence="3 8" id="KW-0812">Transmembrane</keyword>
<dbReference type="InterPro" id="IPR020846">
    <property type="entry name" value="MFS_dom"/>
</dbReference>
<feature type="transmembrane region" description="Helical" evidence="8">
    <location>
        <begin position="96"/>
        <end position="119"/>
    </location>
</feature>
<protein>
    <recommendedName>
        <fullName evidence="9">Major facilitator superfamily (MFS) profile domain-containing protein</fullName>
    </recommendedName>
</protein>
<feature type="transmembrane region" description="Helical" evidence="8">
    <location>
        <begin position="380"/>
        <end position="408"/>
    </location>
</feature>
<evidence type="ECO:0000256" key="1">
    <source>
        <dbReference type="ARBA" id="ARBA00004141"/>
    </source>
</evidence>
<feature type="domain" description="Major facilitator superfamily (MFS) profile" evidence="9">
    <location>
        <begin position="1"/>
        <end position="412"/>
    </location>
</feature>
<dbReference type="EnsemblMetazoa" id="AFAF016702-RA">
    <property type="protein sequence ID" value="AFAF016702-PA"/>
    <property type="gene ID" value="AFAF016702"/>
</dbReference>
<feature type="transmembrane region" description="Helical" evidence="8">
    <location>
        <begin position="320"/>
        <end position="342"/>
    </location>
</feature>
<feature type="transmembrane region" description="Helical" evidence="8">
    <location>
        <begin position="505"/>
        <end position="528"/>
    </location>
</feature>
<feature type="transmembrane region" description="Helical" evidence="8">
    <location>
        <begin position="260"/>
        <end position="280"/>
    </location>
</feature>
<evidence type="ECO:0000313" key="10">
    <source>
        <dbReference type="EnsemblMetazoa" id="AFAF016702-PA"/>
    </source>
</evidence>
<dbReference type="CDD" id="cd17328">
    <property type="entry name" value="MFS_spinster_like"/>
    <property type="match status" value="1"/>
</dbReference>
<feature type="transmembrane region" description="Helical" evidence="8">
    <location>
        <begin position="354"/>
        <end position="374"/>
    </location>
</feature>
<sequence length="585" mass="63325">MLSFLRADHVNRSSDQHVSLEGIRKNSVLTEIQDHFHIGDDEGGLLQTAFVLSYMICAPLFGYLGDRYSRKWIMVLGVSLWSTTTLLGSYMNHFGWFITFRALVGIGEASYSTIAPTIISDLFVDEMRSKMLALFYFAIPVGSGCGYIVGAKMASVMNSWVWSLRVTPVLGAIAVVLIVMLREPQRGQSEGTHNMQATSYTEDIKAILRNRSFMLSTAGFTCVAFVAGALAWWGPKFIHLGLLSQAGNKDVTLNDVSYKFGVVAMLAGLIGVPTGTLLSSYLRPNYTNADPLICAAGLITSAPLIFLSLVVVKYSGGWCFTLVFFAEVALNLSWPIVADMLLRFNTKTVKADPYICAIGLILSAPLLVGAMFLVRVNIYASYALIFFGELALNLNWAIVADILLYVVVPTRRSTAEAFQILISHAFGDAGSPYFVGLMSEAIKRVIRVSSEYLSTDSYVVSSGAIDGVPALSQLAENVNGTMLSVVNQIDPDDDSPLVKFRALQYALFSTCFVEILGGVFFMVTAFFIERDRNRVEQAVLGCQLELSESSASDGNGTDDGQRSPIGGTGGIGFSVPSTVAAAATS</sequence>
<reference evidence="11" key="1">
    <citation type="submission" date="2014-01" db="EMBL/GenBank/DDBJ databases">
        <title>The Genome Sequence of Anopheles farauti FAR1 (V2).</title>
        <authorList>
            <consortium name="The Broad Institute Genomics Platform"/>
            <person name="Neafsey D.E."/>
            <person name="Besansky N."/>
            <person name="Howell P."/>
            <person name="Walton C."/>
            <person name="Young S.K."/>
            <person name="Zeng Q."/>
            <person name="Gargeya S."/>
            <person name="Fitzgerald M."/>
            <person name="Haas B."/>
            <person name="Abouelleil A."/>
            <person name="Allen A.W."/>
            <person name="Alvarado L."/>
            <person name="Arachchi H.M."/>
            <person name="Berlin A.M."/>
            <person name="Chapman S.B."/>
            <person name="Gainer-Dewar J."/>
            <person name="Goldberg J."/>
            <person name="Griggs A."/>
            <person name="Gujja S."/>
            <person name="Hansen M."/>
            <person name="Howarth C."/>
            <person name="Imamovic A."/>
            <person name="Ireland A."/>
            <person name="Larimer J."/>
            <person name="McCowan C."/>
            <person name="Murphy C."/>
            <person name="Pearson M."/>
            <person name="Poon T.W."/>
            <person name="Priest M."/>
            <person name="Roberts A."/>
            <person name="Saif S."/>
            <person name="Shea T."/>
            <person name="Sisk P."/>
            <person name="Sykes S."/>
            <person name="Wortman J."/>
            <person name="Nusbaum C."/>
            <person name="Birren B."/>
        </authorList>
    </citation>
    <scope>NUCLEOTIDE SEQUENCE [LARGE SCALE GENOMIC DNA]</scope>
    <source>
        <strain evidence="11">FAR1</strain>
    </source>
</reference>
<dbReference type="InterPro" id="IPR011701">
    <property type="entry name" value="MFS"/>
</dbReference>
<comment type="similarity">
    <text evidence="6">Belongs to the major facilitator superfamily. Spinster (TC 2.A.1.49) family.</text>
</comment>
<dbReference type="InterPro" id="IPR044770">
    <property type="entry name" value="MFS_spinster-like"/>
</dbReference>
<keyword evidence="5 8" id="KW-0472">Membrane</keyword>
<evidence type="ECO:0000256" key="4">
    <source>
        <dbReference type="ARBA" id="ARBA00022989"/>
    </source>
</evidence>
<evidence type="ECO:0000256" key="7">
    <source>
        <dbReference type="SAM" id="MobiDB-lite"/>
    </source>
</evidence>
<dbReference type="EMBL" id="AXCN02000411">
    <property type="status" value="NOT_ANNOTATED_CDS"/>
    <property type="molecule type" value="Genomic_DNA"/>
</dbReference>
<evidence type="ECO:0000256" key="3">
    <source>
        <dbReference type="ARBA" id="ARBA00022692"/>
    </source>
</evidence>
<proteinExistence type="inferred from homology"/>
<dbReference type="GO" id="GO:0016020">
    <property type="term" value="C:membrane"/>
    <property type="evidence" value="ECO:0007669"/>
    <property type="project" value="UniProtKB-SubCell"/>
</dbReference>
<reference evidence="10" key="2">
    <citation type="submission" date="2020-05" db="UniProtKB">
        <authorList>
            <consortium name="EnsemblMetazoa"/>
        </authorList>
    </citation>
    <scope>IDENTIFICATION</scope>
    <source>
        <strain evidence="10">FAR1</strain>
    </source>
</reference>
<keyword evidence="2" id="KW-0813">Transport</keyword>
<dbReference type="PANTHER" id="PTHR23505">
    <property type="entry name" value="SPINSTER"/>
    <property type="match status" value="1"/>
</dbReference>
<feature type="transmembrane region" description="Helical" evidence="8">
    <location>
        <begin position="292"/>
        <end position="314"/>
    </location>
</feature>
<dbReference type="PANTHER" id="PTHR23505:SF79">
    <property type="entry name" value="PROTEIN SPINSTER"/>
    <property type="match status" value="1"/>
</dbReference>
<dbReference type="PROSITE" id="PS50850">
    <property type="entry name" value="MFS"/>
    <property type="match status" value="1"/>
</dbReference>
<accession>A0A182QTS6</accession>
<comment type="subcellular location">
    <subcellularLocation>
        <location evidence="1">Membrane</location>
        <topology evidence="1">Multi-pass membrane protein</topology>
    </subcellularLocation>
</comment>
<evidence type="ECO:0000256" key="5">
    <source>
        <dbReference type="ARBA" id="ARBA00023136"/>
    </source>
</evidence>
<keyword evidence="4 8" id="KW-1133">Transmembrane helix</keyword>
<evidence type="ECO:0000256" key="8">
    <source>
        <dbReference type="SAM" id="Phobius"/>
    </source>
</evidence>
<feature type="transmembrane region" description="Helical" evidence="8">
    <location>
        <begin position="162"/>
        <end position="181"/>
    </location>
</feature>
<feature type="transmembrane region" description="Helical" evidence="8">
    <location>
        <begin position="72"/>
        <end position="90"/>
    </location>
</feature>
<dbReference type="STRING" id="69004.A0A182QTS6"/>
<feature type="transmembrane region" description="Helical" evidence="8">
    <location>
        <begin position="45"/>
        <end position="65"/>
    </location>
</feature>